<dbReference type="Proteomes" id="UP000692954">
    <property type="component" value="Unassembled WGS sequence"/>
</dbReference>
<reference evidence="1" key="1">
    <citation type="submission" date="2021-01" db="EMBL/GenBank/DDBJ databases">
        <authorList>
            <consortium name="Genoscope - CEA"/>
            <person name="William W."/>
        </authorList>
    </citation>
    <scope>NUCLEOTIDE SEQUENCE</scope>
</reference>
<dbReference type="AlphaFoldDB" id="A0A8S1K416"/>
<keyword evidence="2" id="KW-1185">Reference proteome</keyword>
<sequence>MQQGSYIYNSPLGQLDDFRKEVRAKINHKHEQPKQFSFQQNNTSTIQQLLRQSIPSKQNNELNKSQESSLSLHQKSGRLSFQRSSLDLGKPTQNILYPKIQLQDILPLNKILELQRAMNNYDYPTNNNYFIELKKLAKIVLRETQG</sequence>
<name>A0A8S1K416_9CILI</name>
<gene>
    <name evidence="1" type="ORF">PSON_ATCC_30995.1.T0030265</name>
</gene>
<dbReference type="EMBL" id="CAJJDN010000003">
    <property type="protein sequence ID" value="CAD8048515.1"/>
    <property type="molecule type" value="Genomic_DNA"/>
</dbReference>
<comment type="caution">
    <text evidence="1">The sequence shown here is derived from an EMBL/GenBank/DDBJ whole genome shotgun (WGS) entry which is preliminary data.</text>
</comment>
<organism evidence="1 2">
    <name type="scientific">Paramecium sonneborni</name>
    <dbReference type="NCBI Taxonomy" id="65129"/>
    <lineage>
        <taxon>Eukaryota</taxon>
        <taxon>Sar</taxon>
        <taxon>Alveolata</taxon>
        <taxon>Ciliophora</taxon>
        <taxon>Intramacronucleata</taxon>
        <taxon>Oligohymenophorea</taxon>
        <taxon>Peniculida</taxon>
        <taxon>Parameciidae</taxon>
        <taxon>Paramecium</taxon>
    </lineage>
</organism>
<dbReference type="OrthoDB" id="293722at2759"/>
<accession>A0A8S1K416</accession>
<evidence type="ECO:0000313" key="2">
    <source>
        <dbReference type="Proteomes" id="UP000692954"/>
    </source>
</evidence>
<proteinExistence type="predicted"/>
<evidence type="ECO:0000313" key="1">
    <source>
        <dbReference type="EMBL" id="CAD8048515.1"/>
    </source>
</evidence>
<protein>
    <submittedName>
        <fullName evidence="1">Uncharacterized protein</fullName>
    </submittedName>
</protein>